<reference evidence="2" key="1">
    <citation type="submission" date="2020-05" db="EMBL/GenBank/DDBJ databases">
        <authorList>
            <person name="Chiriac C."/>
            <person name="Salcher M."/>
            <person name="Ghai R."/>
            <person name="Kavagutti S V."/>
        </authorList>
    </citation>
    <scope>NUCLEOTIDE SEQUENCE</scope>
</reference>
<proteinExistence type="predicted"/>
<organism evidence="2">
    <name type="scientific">freshwater metagenome</name>
    <dbReference type="NCBI Taxonomy" id="449393"/>
    <lineage>
        <taxon>unclassified sequences</taxon>
        <taxon>metagenomes</taxon>
        <taxon>ecological metagenomes</taxon>
    </lineage>
</organism>
<dbReference type="AlphaFoldDB" id="A0A6J6B1A9"/>
<feature type="compositionally biased region" description="Basic and acidic residues" evidence="1">
    <location>
        <begin position="49"/>
        <end position="60"/>
    </location>
</feature>
<gene>
    <name evidence="2" type="ORF">UFOPK1412_00154</name>
</gene>
<name>A0A6J6B1A9_9ZZZZ</name>
<accession>A0A6J6B1A9</accession>
<protein>
    <submittedName>
        <fullName evidence="2">Unannotated protein</fullName>
    </submittedName>
</protein>
<evidence type="ECO:0000313" key="2">
    <source>
        <dbReference type="EMBL" id="CAB4532792.1"/>
    </source>
</evidence>
<evidence type="ECO:0000256" key="1">
    <source>
        <dbReference type="SAM" id="MobiDB-lite"/>
    </source>
</evidence>
<feature type="region of interest" description="Disordered" evidence="1">
    <location>
        <begin position="34"/>
        <end position="60"/>
    </location>
</feature>
<sequence>MRLKPLTFNRGAMMTPYKPLRTPRSDAVAIPLKALPPAPNTPTTANCEAPEKVSSDNKQA</sequence>
<dbReference type="EMBL" id="CAEZSI010000011">
    <property type="protein sequence ID" value="CAB4532792.1"/>
    <property type="molecule type" value="Genomic_DNA"/>
</dbReference>